<dbReference type="PANTHER" id="PTHR14554:SF1">
    <property type="entry name" value="CHROMOSOME 11 OPEN READING FRAME 98"/>
    <property type="match status" value="1"/>
</dbReference>
<reference evidence="2" key="1">
    <citation type="journal article" date="2023" name="Science">
        <title>Genome structures resolve the early diversification of teleost fishes.</title>
        <authorList>
            <person name="Parey E."/>
            <person name="Louis A."/>
            <person name="Montfort J."/>
            <person name="Bouchez O."/>
            <person name="Roques C."/>
            <person name="Iampietro C."/>
            <person name="Lluch J."/>
            <person name="Castinel A."/>
            <person name="Donnadieu C."/>
            <person name="Desvignes T."/>
            <person name="Floi Bucao C."/>
            <person name="Jouanno E."/>
            <person name="Wen M."/>
            <person name="Mejri S."/>
            <person name="Dirks R."/>
            <person name="Jansen H."/>
            <person name="Henkel C."/>
            <person name="Chen W.J."/>
            <person name="Zahm M."/>
            <person name="Cabau C."/>
            <person name="Klopp C."/>
            <person name="Thompson A.W."/>
            <person name="Robinson-Rechavi M."/>
            <person name="Braasch I."/>
            <person name="Lecointre G."/>
            <person name="Bobe J."/>
            <person name="Postlethwait J.H."/>
            <person name="Berthelot C."/>
            <person name="Roest Crollius H."/>
            <person name="Guiguen Y."/>
        </authorList>
    </citation>
    <scope>NUCLEOTIDE SEQUENCE</scope>
    <source>
        <strain evidence="2">NC1722</strain>
    </source>
</reference>
<dbReference type="Proteomes" id="UP001221898">
    <property type="component" value="Unassembled WGS sequence"/>
</dbReference>
<dbReference type="InterPro" id="IPR037691">
    <property type="entry name" value="C11orf98"/>
</dbReference>
<evidence type="ECO:0000313" key="3">
    <source>
        <dbReference type="Proteomes" id="UP001221898"/>
    </source>
</evidence>
<proteinExistence type="predicted"/>
<dbReference type="AlphaFoldDB" id="A0AAD7WVQ6"/>
<evidence type="ECO:0000256" key="1">
    <source>
        <dbReference type="SAM" id="MobiDB-lite"/>
    </source>
</evidence>
<dbReference type="EMBL" id="JAINUG010000023">
    <property type="protein sequence ID" value="KAJ8411341.1"/>
    <property type="molecule type" value="Genomic_DNA"/>
</dbReference>
<sequence>MRTQRYEQEGKTHVSYASMAPGGKINRPKTHLGRNLFKRRRYLSREKRRRHKIVGAVVDKGLITIHHLKKRNSSARANITLSGKKRRKLIKQLQHMEQEKISIEVASAQKKKKEGRRRLFPNRKPREGRRPQRPRMLMLTLTLTLTLTLMLM</sequence>
<dbReference type="PANTHER" id="PTHR14554">
    <property type="entry name" value="GENE, 49416-RELATED"/>
    <property type="match status" value="1"/>
</dbReference>
<dbReference type="Pfam" id="PF17719">
    <property type="entry name" value="DUF5564"/>
    <property type="match status" value="1"/>
</dbReference>
<feature type="region of interest" description="Disordered" evidence="1">
    <location>
        <begin position="108"/>
        <end position="134"/>
    </location>
</feature>
<feature type="compositionally biased region" description="Basic residues" evidence="1">
    <location>
        <begin position="109"/>
        <end position="123"/>
    </location>
</feature>
<comment type="caution">
    <text evidence="2">The sequence shown here is derived from an EMBL/GenBank/DDBJ whole genome shotgun (WGS) entry which is preliminary data.</text>
</comment>
<protein>
    <submittedName>
        <fullName evidence="2">Uncharacterized protein</fullName>
    </submittedName>
</protein>
<name>A0AAD7WVQ6_9TELE</name>
<gene>
    <name evidence="2" type="ORF">AAFF_G00173470</name>
</gene>
<accession>A0AAD7WVQ6</accession>
<organism evidence="2 3">
    <name type="scientific">Aldrovandia affinis</name>
    <dbReference type="NCBI Taxonomy" id="143900"/>
    <lineage>
        <taxon>Eukaryota</taxon>
        <taxon>Metazoa</taxon>
        <taxon>Chordata</taxon>
        <taxon>Craniata</taxon>
        <taxon>Vertebrata</taxon>
        <taxon>Euteleostomi</taxon>
        <taxon>Actinopterygii</taxon>
        <taxon>Neopterygii</taxon>
        <taxon>Teleostei</taxon>
        <taxon>Notacanthiformes</taxon>
        <taxon>Halosauridae</taxon>
        <taxon>Aldrovandia</taxon>
    </lineage>
</organism>
<evidence type="ECO:0000313" key="2">
    <source>
        <dbReference type="EMBL" id="KAJ8411341.1"/>
    </source>
</evidence>
<keyword evidence="3" id="KW-1185">Reference proteome</keyword>